<reference evidence="13" key="1">
    <citation type="submission" date="2022-01" db="EMBL/GenBank/DDBJ databases">
        <authorList>
            <person name="Braso-Vives M."/>
        </authorList>
    </citation>
    <scope>NUCLEOTIDE SEQUENCE</scope>
</reference>
<feature type="domain" description="Nuclear receptor" evidence="11">
    <location>
        <begin position="60"/>
        <end position="135"/>
    </location>
</feature>
<evidence type="ECO:0000256" key="1">
    <source>
        <dbReference type="ARBA" id="ARBA00022723"/>
    </source>
</evidence>
<dbReference type="SMART" id="SM00430">
    <property type="entry name" value="HOLI"/>
    <property type="match status" value="1"/>
</dbReference>
<evidence type="ECO:0000259" key="11">
    <source>
        <dbReference type="PROSITE" id="PS51030"/>
    </source>
</evidence>
<evidence type="ECO:0000256" key="4">
    <source>
        <dbReference type="ARBA" id="ARBA00023015"/>
    </source>
</evidence>
<dbReference type="SMART" id="SM00399">
    <property type="entry name" value="ZnF_C4"/>
    <property type="match status" value="1"/>
</dbReference>
<keyword evidence="7 9" id="KW-0675">Receptor</keyword>
<dbReference type="GO" id="GO:0000122">
    <property type="term" value="P:negative regulation of transcription by RNA polymerase II"/>
    <property type="evidence" value="ECO:0007669"/>
    <property type="project" value="TreeGrafter"/>
</dbReference>
<comment type="subcellular location">
    <subcellularLocation>
        <location evidence="9">Nucleus</location>
    </subcellularLocation>
</comment>
<keyword evidence="2 9" id="KW-0863">Zinc-finger</keyword>
<dbReference type="Pfam" id="PF00105">
    <property type="entry name" value="zf-C4"/>
    <property type="match status" value="1"/>
</dbReference>
<dbReference type="PANTHER" id="PTHR24082">
    <property type="entry name" value="NUCLEAR HORMONE RECEPTOR"/>
    <property type="match status" value="1"/>
</dbReference>
<protein>
    <submittedName>
        <fullName evidence="13">NR1H4 protein</fullName>
    </submittedName>
</protein>
<keyword evidence="6 9" id="KW-0804">Transcription</keyword>
<dbReference type="GO" id="GO:0045944">
    <property type="term" value="P:positive regulation of transcription by RNA polymerase II"/>
    <property type="evidence" value="ECO:0007669"/>
    <property type="project" value="TreeGrafter"/>
</dbReference>
<dbReference type="SUPFAM" id="SSF57716">
    <property type="entry name" value="Glucocorticoid receptor-like (DNA-binding domain)"/>
    <property type="match status" value="1"/>
</dbReference>
<keyword evidence="3 9" id="KW-0862">Zinc</keyword>
<evidence type="ECO:0000256" key="7">
    <source>
        <dbReference type="ARBA" id="ARBA00023170"/>
    </source>
</evidence>
<evidence type="ECO:0000256" key="9">
    <source>
        <dbReference type="RuleBase" id="RU004334"/>
    </source>
</evidence>
<dbReference type="PROSITE" id="PS00031">
    <property type="entry name" value="NUCLEAR_REC_DBD_1"/>
    <property type="match status" value="1"/>
</dbReference>
<proteinExistence type="inferred from homology"/>
<dbReference type="Proteomes" id="UP000838412">
    <property type="component" value="Chromosome 18"/>
</dbReference>
<name>A0A8K0EG58_BRALA</name>
<keyword evidence="4 9" id="KW-0805">Transcription regulation</keyword>
<keyword evidence="5 9" id="KW-0238">DNA-binding</keyword>
<feature type="domain" description="NR LBD" evidence="12">
    <location>
        <begin position="296"/>
        <end position="519"/>
    </location>
</feature>
<dbReference type="SUPFAM" id="SSF48508">
    <property type="entry name" value="Nuclear receptor ligand-binding domain"/>
    <property type="match status" value="1"/>
</dbReference>
<dbReference type="CDD" id="cd06929">
    <property type="entry name" value="NR_LBD_F1"/>
    <property type="match status" value="1"/>
</dbReference>
<organism evidence="13 14">
    <name type="scientific">Branchiostoma lanceolatum</name>
    <name type="common">Common lancelet</name>
    <name type="synonym">Amphioxus lanceolatum</name>
    <dbReference type="NCBI Taxonomy" id="7740"/>
    <lineage>
        <taxon>Eukaryota</taxon>
        <taxon>Metazoa</taxon>
        <taxon>Chordata</taxon>
        <taxon>Cephalochordata</taxon>
        <taxon>Leptocardii</taxon>
        <taxon>Amphioxiformes</taxon>
        <taxon>Branchiostomatidae</taxon>
        <taxon>Branchiostoma</taxon>
    </lineage>
</organism>
<dbReference type="InterPro" id="IPR050234">
    <property type="entry name" value="Nuclear_hormone_rcpt_NR1"/>
</dbReference>
<gene>
    <name evidence="13" type="primary">NR1H4</name>
    <name evidence="13" type="ORF">BLAG_LOCUS11144</name>
</gene>
<dbReference type="GO" id="GO:0008270">
    <property type="term" value="F:zinc ion binding"/>
    <property type="evidence" value="ECO:0007669"/>
    <property type="project" value="UniProtKB-KW"/>
</dbReference>
<evidence type="ECO:0000259" key="12">
    <source>
        <dbReference type="PROSITE" id="PS51843"/>
    </source>
</evidence>
<dbReference type="OrthoDB" id="5837785at2759"/>
<feature type="region of interest" description="Disordered" evidence="10">
    <location>
        <begin position="266"/>
        <end position="285"/>
    </location>
</feature>
<evidence type="ECO:0000313" key="13">
    <source>
        <dbReference type="EMBL" id="CAH1250375.1"/>
    </source>
</evidence>
<dbReference type="InterPro" id="IPR013088">
    <property type="entry name" value="Znf_NHR/GATA"/>
</dbReference>
<dbReference type="GO" id="GO:0030154">
    <property type="term" value="P:cell differentiation"/>
    <property type="evidence" value="ECO:0007669"/>
    <property type="project" value="TreeGrafter"/>
</dbReference>
<feature type="region of interest" description="Disordered" evidence="10">
    <location>
        <begin position="147"/>
        <end position="221"/>
    </location>
</feature>
<dbReference type="PROSITE" id="PS51843">
    <property type="entry name" value="NR_LBD"/>
    <property type="match status" value="1"/>
</dbReference>
<evidence type="ECO:0000256" key="2">
    <source>
        <dbReference type="ARBA" id="ARBA00022771"/>
    </source>
</evidence>
<keyword evidence="14" id="KW-1185">Reference proteome</keyword>
<dbReference type="GO" id="GO:0090575">
    <property type="term" value="C:RNA polymerase II transcription regulator complex"/>
    <property type="evidence" value="ECO:0007669"/>
    <property type="project" value="TreeGrafter"/>
</dbReference>
<dbReference type="PROSITE" id="PS51030">
    <property type="entry name" value="NUCLEAR_REC_DBD_2"/>
    <property type="match status" value="1"/>
</dbReference>
<dbReference type="PRINTS" id="PR00047">
    <property type="entry name" value="STROIDFINGER"/>
</dbReference>
<feature type="compositionally biased region" description="Polar residues" evidence="10">
    <location>
        <begin position="177"/>
        <end position="221"/>
    </location>
</feature>
<comment type="similarity">
    <text evidence="9">Belongs to the nuclear hormone receptor family.</text>
</comment>
<keyword evidence="1 9" id="KW-0479">Metal-binding</keyword>
<dbReference type="Pfam" id="PF00104">
    <property type="entry name" value="Hormone_recep"/>
    <property type="match status" value="1"/>
</dbReference>
<dbReference type="GO" id="GO:0000978">
    <property type="term" value="F:RNA polymerase II cis-regulatory region sequence-specific DNA binding"/>
    <property type="evidence" value="ECO:0007669"/>
    <property type="project" value="TreeGrafter"/>
</dbReference>
<dbReference type="PRINTS" id="PR00398">
    <property type="entry name" value="STRDHORMONER"/>
</dbReference>
<accession>A0A8K0EG58</accession>
<dbReference type="PANTHER" id="PTHR24082:SF507">
    <property type="entry name" value="BILE ACID RECEPTOR-RELATED"/>
    <property type="match status" value="1"/>
</dbReference>
<evidence type="ECO:0000256" key="5">
    <source>
        <dbReference type="ARBA" id="ARBA00023125"/>
    </source>
</evidence>
<evidence type="ECO:0000256" key="8">
    <source>
        <dbReference type="ARBA" id="ARBA00023242"/>
    </source>
</evidence>
<dbReference type="FunFam" id="1.10.565.10:FF:000117">
    <property type="entry name" value="Uncharacterized protein"/>
    <property type="match status" value="1"/>
</dbReference>
<dbReference type="InterPro" id="IPR000536">
    <property type="entry name" value="Nucl_hrmn_rcpt_lig-bd"/>
</dbReference>
<dbReference type="EMBL" id="OV696703">
    <property type="protein sequence ID" value="CAH1250375.1"/>
    <property type="molecule type" value="Genomic_DNA"/>
</dbReference>
<dbReference type="FunFam" id="3.30.50.10:FF:000031">
    <property type="entry name" value="Ecdysone receptor A1"/>
    <property type="match status" value="1"/>
</dbReference>
<dbReference type="AlphaFoldDB" id="A0A8K0EG58"/>
<keyword evidence="8 9" id="KW-0539">Nucleus</keyword>
<evidence type="ECO:0000256" key="10">
    <source>
        <dbReference type="SAM" id="MobiDB-lite"/>
    </source>
</evidence>
<sequence length="519" mass="58016">MATVTRQLSIDSIVSSMLDMDPAASPFNCDSIADDIFDKIFDSKVEKPQEAVEVDVPVDPTACVVCGDKASGFHYGALSCEGCKGFFRRSIQRNATYKCKSGGKCEMDTYMRRKCQECRLRKCKEAGMKSECLLTNVQIQSKFLWRRKRKADDEPGPPETQLKKSSTYQDSPPPAYLTNQDSPSAYLTNQGSPSSGFYSSDQSSPATLSTNQNSPAALSTNQNSPAALLTNQNSPAAFLTNQYPPAAFSTDPYPTAVFSANQNTWPTHLSNQRSPSPVSNIQQPTSSVSIGTLTSEQHKLLTACREAKEKILPGTMHCQKGMYKRMLELPTVEERRELFQERVTLMVERLVQFAKCLEGFMSFSEGDQIAILKAGTFEAIVTLGCWHKSFERPEIHGGQGQAYLRSGGNPQLMESFKEFYFKMQDLKLDDNTYALIVAVVLLSPDRPLIKNYHVIEKAQEPYLTALQTYCSINYSKPNIFAKITARITELRSLGEMHEAYLKTRNFKLTPLLAELWDLQ</sequence>
<dbReference type="GO" id="GO:0004879">
    <property type="term" value="F:nuclear receptor activity"/>
    <property type="evidence" value="ECO:0007669"/>
    <property type="project" value="TreeGrafter"/>
</dbReference>
<dbReference type="InterPro" id="IPR035500">
    <property type="entry name" value="NHR-like_dom_sf"/>
</dbReference>
<dbReference type="Gene3D" id="3.30.50.10">
    <property type="entry name" value="Erythroid Transcription Factor GATA-1, subunit A"/>
    <property type="match status" value="1"/>
</dbReference>
<evidence type="ECO:0000256" key="6">
    <source>
        <dbReference type="ARBA" id="ARBA00023163"/>
    </source>
</evidence>
<dbReference type="InterPro" id="IPR001628">
    <property type="entry name" value="Znf_hrmn_rcpt"/>
</dbReference>
<dbReference type="Gene3D" id="1.10.565.10">
    <property type="entry name" value="Retinoid X Receptor"/>
    <property type="match status" value="1"/>
</dbReference>
<dbReference type="CDD" id="cd06959">
    <property type="entry name" value="NR_DBD_EcR_like"/>
    <property type="match status" value="1"/>
</dbReference>
<dbReference type="InterPro" id="IPR001723">
    <property type="entry name" value="Nuclear_hrmn_rcpt"/>
</dbReference>
<evidence type="ECO:0000256" key="3">
    <source>
        <dbReference type="ARBA" id="ARBA00022833"/>
    </source>
</evidence>
<evidence type="ECO:0000313" key="14">
    <source>
        <dbReference type="Proteomes" id="UP000838412"/>
    </source>
</evidence>